<evidence type="ECO:0000313" key="2">
    <source>
        <dbReference type="EMBL" id="ABN70604.1"/>
    </source>
</evidence>
<dbReference type="SUPFAM" id="SSF51445">
    <property type="entry name" value="(Trans)glycosidases"/>
    <property type="match status" value="1"/>
</dbReference>
<dbReference type="RefSeq" id="WP_011839798.1">
    <property type="nucleotide sequence ID" value="NC_009033.1"/>
</dbReference>
<name>A3DPP4_STAMF</name>
<dbReference type="GO" id="GO:0004565">
    <property type="term" value="F:beta-galactosidase activity"/>
    <property type="evidence" value="ECO:0007669"/>
    <property type="project" value="InterPro"/>
</dbReference>
<keyword evidence="3" id="KW-1185">Reference proteome</keyword>
<protein>
    <recommendedName>
        <fullName evidence="1">Beta-galactosidase trimerisation domain-containing protein</fullName>
    </recommendedName>
</protein>
<dbReference type="InterPro" id="IPR017853">
    <property type="entry name" value="GH"/>
</dbReference>
<dbReference type="eggNOG" id="arCOG04085">
    <property type="taxonomic scope" value="Archaea"/>
</dbReference>
<evidence type="ECO:0000313" key="3">
    <source>
        <dbReference type="Proteomes" id="UP000000254"/>
    </source>
</evidence>
<gene>
    <name evidence="2" type="ordered locus">Smar_1515</name>
</gene>
<dbReference type="Proteomes" id="UP000000254">
    <property type="component" value="Chromosome"/>
</dbReference>
<dbReference type="GeneID" id="4906764"/>
<organism evidence="2 3">
    <name type="scientific">Staphylothermus marinus (strain ATCC 43588 / DSM 3639 / JCM 9404 / F1)</name>
    <dbReference type="NCBI Taxonomy" id="399550"/>
    <lineage>
        <taxon>Archaea</taxon>
        <taxon>Thermoproteota</taxon>
        <taxon>Thermoprotei</taxon>
        <taxon>Desulfurococcales</taxon>
        <taxon>Desulfurococcaceae</taxon>
        <taxon>Staphylothermus</taxon>
    </lineage>
</organism>
<dbReference type="Pfam" id="PF08532">
    <property type="entry name" value="Glyco_hydro_42M"/>
    <property type="match status" value="1"/>
</dbReference>
<dbReference type="SUPFAM" id="SSF52317">
    <property type="entry name" value="Class I glutamine amidotransferase-like"/>
    <property type="match status" value="1"/>
</dbReference>
<sequence>MEKWWKKPVRVIQFNIEDRYGRYVSKINGKQLVELAKRLHANVLVIFARDPWGRIFYRGGSVGKEHPKMIGDIVREAVEEGRRIGVKVVVMVGHTANKYLYHLHSDWAQVNRNGEIIVLEHIPFSLEHYEPEWPQLCINSPFIEHVKKEVVEAHSLGVDGVFLDSFRYQPDIERACYCEWCRRRFREEHGYEMPKEPNWLDKRWRELWEWRYKVVVERIKELYKLSKETDPGKVFMYNSHPGGWAGRTNRVVEEARNYIDVVFAECSEADHQPPGFITEMTKLTRAMSGGKPVWSSRNYFHLYRTVMSTTPIVIKQGLREAVLGGGSPWALIFSISYFQDPSSLDAIGEVFKQYEEIEEYLEDTEPYRFAGILVSNHTRDYYGRGHPERYVDGIRGMYYALIHSHIPVEFISEKDAVNPDYLSKYKVLIVPNTVCLSEEIGDSIKEYVRRGGKLLSTYLSSTRDKYCIRRYDFYYPEVIGARFIGVLRKPWTYLILDLDKKHPLFNNVKTETILWGDMSYEFIASRTRPNIGWHTMLDDVIGEVLGYIGLSSTDWGHEYTLGRSPPALGARTKLPGIILNNYGEGKSLYFTGQLGRHYWRTGLPIYKKLIENSVLYLGGEPDIQVIAPETVHSEIFVQGERIIIHLLNHTYNQRIMAKGIGRVKQPLPPYGSVDAVHPAREIIPVSGVEIKIKNKMNNIKAYTLISRKNLEIKTTGNQLQIRLDKLDDYEIVVVEPRK</sequence>
<reference evidence="2 3" key="2">
    <citation type="journal article" date="2009" name="Stand. Genomic Sci.">
        <title>Complete genome sequence of Staphylothermus marinus Stetter and Fiala 1986 type strain F1.</title>
        <authorList>
            <person name="Anderson I.J."/>
            <person name="Sun H."/>
            <person name="Lapidus A."/>
            <person name="Copeland A."/>
            <person name="Glavina Del Rio T."/>
            <person name="Tice H."/>
            <person name="Dalin E."/>
            <person name="Lucas S."/>
            <person name="Barry K."/>
            <person name="Land M."/>
            <person name="Richardson P."/>
            <person name="Huber H."/>
            <person name="Kyrpides N.C."/>
        </authorList>
    </citation>
    <scope>NUCLEOTIDE SEQUENCE [LARGE SCALE GENOMIC DNA]</scope>
    <source>
        <strain evidence="3">ATCC 43588 / DSM 3639 / JCM 9404 / F1</strain>
    </source>
</reference>
<reference evidence="3" key="1">
    <citation type="journal article" date="2009" name="BMC Genomics">
        <title>The complete genome sequence of Staphylothermus marinus reveals differences in sulfur metabolism among heterotrophic Crenarchaeota.</title>
        <authorList>
            <person name="Anderson I.J."/>
            <person name="Dharmarajan L."/>
            <person name="Rodriguez J."/>
            <person name="Hooper S."/>
            <person name="Porat I."/>
            <person name="Ulrich L.E."/>
            <person name="Elkins J.G."/>
            <person name="Mavromatis K."/>
            <person name="Sun H."/>
            <person name="Land M."/>
            <person name="Lapidus A."/>
            <person name="Lucas S."/>
            <person name="Barry K."/>
            <person name="Huber H."/>
            <person name="Zhulin I.B."/>
            <person name="Whitman W.B."/>
            <person name="Mukhopadhyay B."/>
            <person name="Woese C."/>
            <person name="Bristow J."/>
            <person name="Kyrpides N."/>
        </authorList>
    </citation>
    <scope>NUCLEOTIDE SEQUENCE [LARGE SCALE GENOMIC DNA]</scope>
    <source>
        <strain evidence="3">ATCC 43588 / DSM 3639 / JCM 9404 / F1</strain>
    </source>
</reference>
<dbReference type="AlphaFoldDB" id="A3DPP4"/>
<dbReference type="Pfam" id="PF14871">
    <property type="entry name" value="GHL6"/>
    <property type="match status" value="1"/>
</dbReference>
<proteinExistence type="predicted"/>
<dbReference type="OrthoDB" id="211843at2157"/>
<feature type="domain" description="Beta-galactosidase trimerisation" evidence="1">
    <location>
        <begin position="389"/>
        <end position="466"/>
    </location>
</feature>
<dbReference type="Gene3D" id="3.40.50.880">
    <property type="match status" value="1"/>
</dbReference>
<dbReference type="InterPro" id="IPR028212">
    <property type="entry name" value="GHL6"/>
</dbReference>
<dbReference type="STRING" id="399550.Smar_1515"/>
<dbReference type="EMBL" id="CP000575">
    <property type="protein sequence ID" value="ABN70604.1"/>
    <property type="molecule type" value="Genomic_DNA"/>
</dbReference>
<dbReference type="InterPro" id="IPR013738">
    <property type="entry name" value="Beta_galactosidase_Trimer"/>
</dbReference>
<dbReference type="HOGENOM" id="CLU_418995_0_0_2"/>
<accession>A3DPP4</accession>
<dbReference type="Gene3D" id="3.20.20.80">
    <property type="entry name" value="Glycosidases"/>
    <property type="match status" value="1"/>
</dbReference>
<dbReference type="KEGG" id="smr:Smar_1515"/>
<dbReference type="GO" id="GO:0005975">
    <property type="term" value="P:carbohydrate metabolic process"/>
    <property type="evidence" value="ECO:0007669"/>
    <property type="project" value="InterPro"/>
</dbReference>
<evidence type="ECO:0000259" key="1">
    <source>
        <dbReference type="Pfam" id="PF08532"/>
    </source>
</evidence>
<dbReference type="CDD" id="cd03143">
    <property type="entry name" value="A4_beta-galactosidase_middle_domain"/>
    <property type="match status" value="1"/>
</dbReference>
<dbReference type="InterPro" id="IPR029062">
    <property type="entry name" value="Class_I_gatase-like"/>
</dbReference>